<accession>A0A0H5RDJ1</accession>
<organism evidence="2">
    <name type="scientific">Spongospora subterranea</name>
    <dbReference type="NCBI Taxonomy" id="70186"/>
    <lineage>
        <taxon>Eukaryota</taxon>
        <taxon>Sar</taxon>
        <taxon>Rhizaria</taxon>
        <taxon>Endomyxa</taxon>
        <taxon>Phytomyxea</taxon>
        <taxon>Plasmodiophorida</taxon>
        <taxon>Plasmodiophoridae</taxon>
        <taxon>Spongospora</taxon>
    </lineage>
</organism>
<dbReference type="EMBL" id="HACM01011641">
    <property type="protein sequence ID" value="CRZ12083.1"/>
    <property type="molecule type" value="Transcribed_RNA"/>
</dbReference>
<feature type="compositionally biased region" description="Low complexity" evidence="1">
    <location>
        <begin position="58"/>
        <end position="68"/>
    </location>
</feature>
<reference evidence="2" key="1">
    <citation type="submission" date="2015-04" db="EMBL/GenBank/DDBJ databases">
        <title>The genome sequence of the plant pathogenic Rhizarian Plasmodiophora brassicae reveals insights in its biotrophic life cycle and the origin of chitin synthesis.</title>
        <authorList>
            <person name="Schwelm A."/>
            <person name="Fogelqvist J."/>
            <person name="Knaust A."/>
            <person name="Julke S."/>
            <person name="Lilja T."/>
            <person name="Dhandapani V."/>
            <person name="Bonilla-Rosso G."/>
            <person name="Karlsson M."/>
            <person name="Shevchenko A."/>
            <person name="Choi S.R."/>
            <person name="Kim H.G."/>
            <person name="Park J.Y."/>
            <person name="Lim Y.P."/>
            <person name="Ludwig-Muller J."/>
            <person name="Dixelius C."/>
        </authorList>
    </citation>
    <scope>NUCLEOTIDE SEQUENCE</scope>
    <source>
        <tissue evidence="2">Potato root galls</tissue>
    </source>
</reference>
<protein>
    <submittedName>
        <fullName evidence="2">Uncharacterized protein</fullName>
    </submittedName>
</protein>
<feature type="compositionally biased region" description="Basic residues" evidence="1">
    <location>
        <begin position="93"/>
        <end position="109"/>
    </location>
</feature>
<sequence>MISHGARRVGSGPHPRIASIARPGCANCASGSHALADCPRPTVTQMTDRVDLKSFECTKSGKSSGTSRRSSKSRRRSEIELSDSSRTRNVSSSHRHSSSKKRKSTSRKS</sequence>
<name>A0A0H5RDJ1_9EUKA</name>
<dbReference type="AlphaFoldDB" id="A0A0H5RDJ1"/>
<feature type="compositionally biased region" description="Basic and acidic residues" evidence="1">
    <location>
        <begin position="76"/>
        <end position="86"/>
    </location>
</feature>
<evidence type="ECO:0000313" key="2">
    <source>
        <dbReference type="EMBL" id="CRZ12083.1"/>
    </source>
</evidence>
<evidence type="ECO:0000256" key="1">
    <source>
        <dbReference type="SAM" id="MobiDB-lite"/>
    </source>
</evidence>
<proteinExistence type="predicted"/>
<feature type="region of interest" description="Disordered" evidence="1">
    <location>
        <begin position="55"/>
        <end position="109"/>
    </location>
</feature>
<feature type="non-terminal residue" evidence="2">
    <location>
        <position position="109"/>
    </location>
</feature>